<proteinExistence type="predicted"/>
<reference evidence="3" key="1">
    <citation type="submission" date="2016-06" db="EMBL/GenBank/DDBJ databases">
        <title>Parallel loss of symbiosis genes in relatives of nitrogen-fixing non-legume Parasponia.</title>
        <authorList>
            <person name="Van Velzen R."/>
            <person name="Holmer R."/>
            <person name="Bu F."/>
            <person name="Rutten L."/>
            <person name="Van Zeijl A."/>
            <person name="Liu W."/>
            <person name="Santuari L."/>
            <person name="Cao Q."/>
            <person name="Sharma T."/>
            <person name="Shen D."/>
            <person name="Roswanjaya Y."/>
            <person name="Wardhani T."/>
            <person name="Kalhor M.S."/>
            <person name="Jansen J."/>
            <person name="Van den Hoogen J."/>
            <person name="Gungor B."/>
            <person name="Hartog M."/>
            <person name="Hontelez J."/>
            <person name="Verver J."/>
            <person name="Yang W.-C."/>
            <person name="Schijlen E."/>
            <person name="Repin R."/>
            <person name="Schilthuizen M."/>
            <person name="Schranz E."/>
            <person name="Heidstra R."/>
            <person name="Miyata K."/>
            <person name="Fedorova E."/>
            <person name="Kohlen W."/>
            <person name="Bisseling T."/>
            <person name="Smit S."/>
            <person name="Geurts R."/>
        </authorList>
    </citation>
    <scope>NUCLEOTIDE SEQUENCE [LARGE SCALE GENOMIC DNA]</scope>
    <source>
        <strain evidence="3">cv. RG33-2</strain>
    </source>
</reference>
<sequence>MESYCPIESEVFCLVSMRNRHSKGEDLINVFLQTGEFCAKEMRNNRIIFSAMRVVIAILVEVMQGIRFKLFRVIFYHGFKLMLISMGKDAEKSYGIVRYGLLCGQSGVKEILGFSMTYMGL</sequence>
<keyword evidence="1" id="KW-1133">Transmembrane helix</keyword>
<protein>
    <submittedName>
        <fullName evidence="2">Uncharacterized protein</fullName>
    </submittedName>
</protein>
<evidence type="ECO:0000256" key="1">
    <source>
        <dbReference type="SAM" id="Phobius"/>
    </source>
</evidence>
<organism evidence="2 3">
    <name type="scientific">Trema orientale</name>
    <name type="common">Charcoal tree</name>
    <name type="synonym">Celtis orientalis</name>
    <dbReference type="NCBI Taxonomy" id="63057"/>
    <lineage>
        <taxon>Eukaryota</taxon>
        <taxon>Viridiplantae</taxon>
        <taxon>Streptophyta</taxon>
        <taxon>Embryophyta</taxon>
        <taxon>Tracheophyta</taxon>
        <taxon>Spermatophyta</taxon>
        <taxon>Magnoliopsida</taxon>
        <taxon>eudicotyledons</taxon>
        <taxon>Gunneridae</taxon>
        <taxon>Pentapetalae</taxon>
        <taxon>rosids</taxon>
        <taxon>fabids</taxon>
        <taxon>Rosales</taxon>
        <taxon>Cannabaceae</taxon>
        <taxon>Trema</taxon>
    </lineage>
</organism>
<keyword evidence="3" id="KW-1185">Reference proteome</keyword>
<comment type="caution">
    <text evidence="2">The sequence shown here is derived from an EMBL/GenBank/DDBJ whole genome shotgun (WGS) entry which is preliminary data.</text>
</comment>
<dbReference type="Proteomes" id="UP000237000">
    <property type="component" value="Unassembled WGS sequence"/>
</dbReference>
<dbReference type="InParanoid" id="A0A2P5D9B2"/>
<name>A0A2P5D9B2_TREOI</name>
<evidence type="ECO:0000313" key="3">
    <source>
        <dbReference type="Proteomes" id="UP000237000"/>
    </source>
</evidence>
<feature type="transmembrane region" description="Helical" evidence="1">
    <location>
        <begin position="47"/>
        <end position="66"/>
    </location>
</feature>
<keyword evidence="1" id="KW-0472">Membrane</keyword>
<keyword evidence="1" id="KW-0812">Transmembrane</keyword>
<dbReference type="EMBL" id="JXTC01000286">
    <property type="protein sequence ID" value="PON69890.1"/>
    <property type="molecule type" value="Genomic_DNA"/>
</dbReference>
<gene>
    <name evidence="2" type="ORF">TorRG33x02_258470</name>
</gene>
<dbReference type="AlphaFoldDB" id="A0A2P5D9B2"/>
<evidence type="ECO:0000313" key="2">
    <source>
        <dbReference type="EMBL" id="PON69890.1"/>
    </source>
</evidence>
<accession>A0A2P5D9B2</accession>